<dbReference type="OrthoDB" id="5578001at2759"/>
<dbReference type="EMBL" id="QWIJ01000165">
    <property type="protein sequence ID" value="RMX86477.1"/>
    <property type="molecule type" value="Genomic_DNA"/>
</dbReference>
<feature type="region of interest" description="Disordered" evidence="1">
    <location>
        <begin position="382"/>
        <end position="403"/>
    </location>
</feature>
<organism evidence="2 3">
    <name type="scientific">Hortaea werneckii</name>
    <name type="common">Black yeast</name>
    <name type="synonym">Cladosporium werneckii</name>
    <dbReference type="NCBI Taxonomy" id="91943"/>
    <lineage>
        <taxon>Eukaryota</taxon>
        <taxon>Fungi</taxon>
        <taxon>Dikarya</taxon>
        <taxon>Ascomycota</taxon>
        <taxon>Pezizomycotina</taxon>
        <taxon>Dothideomycetes</taxon>
        <taxon>Dothideomycetidae</taxon>
        <taxon>Mycosphaerellales</taxon>
        <taxon>Teratosphaeriaceae</taxon>
        <taxon>Hortaea</taxon>
    </lineage>
</organism>
<feature type="compositionally biased region" description="Low complexity" evidence="1">
    <location>
        <begin position="296"/>
        <end position="310"/>
    </location>
</feature>
<reference evidence="2 3" key="1">
    <citation type="journal article" date="2018" name="BMC Genomics">
        <title>Genomic evidence for intraspecific hybridization in a clonal and extremely halotolerant yeast.</title>
        <authorList>
            <person name="Gostincar C."/>
            <person name="Stajich J.E."/>
            <person name="Zupancic J."/>
            <person name="Zalar P."/>
            <person name="Gunde-Cimerman N."/>
        </authorList>
    </citation>
    <scope>NUCLEOTIDE SEQUENCE [LARGE SCALE GENOMIC DNA]</scope>
    <source>
        <strain evidence="2 3">EXF-6656</strain>
    </source>
</reference>
<gene>
    <name evidence="2" type="ORF">D0869_03061</name>
</gene>
<feature type="compositionally biased region" description="Polar residues" evidence="1">
    <location>
        <begin position="419"/>
        <end position="437"/>
    </location>
</feature>
<name>A0A3M6X6R2_HORWE</name>
<comment type="caution">
    <text evidence="2">The sequence shown here is derived from an EMBL/GenBank/DDBJ whole genome shotgun (WGS) entry which is preliminary data.</text>
</comment>
<protein>
    <submittedName>
        <fullName evidence="2">Uncharacterized protein</fullName>
    </submittedName>
</protein>
<dbReference type="VEuPathDB" id="FungiDB:BTJ68_13557"/>
<feature type="compositionally biased region" description="Acidic residues" evidence="1">
    <location>
        <begin position="322"/>
        <end position="332"/>
    </location>
</feature>
<proteinExistence type="predicted"/>
<evidence type="ECO:0000313" key="2">
    <source>
        <dbReference type="EMBL" id="RMX86477.1"/>
    </source>
</evidence>
<evidence type="ECO:0000313" key="3">
    <source>
        <dbReference type="Proteomes" id="UP000281245"/>
    </source>
</evidence>
<sequence length="551" mass="60778">MSRRTRSTGLKPREFWWCSWGGGMDMSPDENRSLKRFWLGVKRLGRLSEGKPSSLNESSGGGGFYFFLFARDRYLRLGLALSQIQIQIQTCHSRPPGKLFYRVTTAQAAWGNTVQIRESLSRPYQSQSNFSMSTMHLPPQPDSRELLPPLLACLPTAFLAPRPPPALLPLLAPVLRQKLNYISSGNDGWLPLLSWDKERAAKLPATVERIQVEPHPVSGEIEFEDVRPAKYRRLDEETLQARLEVEQFDLLPIYVWCENDEHGGTGPGWKLTELRCLEDLDDGTQWFDTASEANDAAQTRSTTTAPQATTGLNGNPTLSVPDEADDDDDDDYWNAYDRTPSQTPGQNPSPAPATQPSTTTSTRGRSQSEADYFARYGEVQPALDTHDPDEENPALTGNGNSTLTGDALLRAQARHLETSGTIPPTLHPSSSSQNQGATKPHDSALASLDRSLEMPRPRSPGSSSSGRGSRVGRLEQEADAMSSSSPSRGVGGNNESAQRAIKQHISTDVKSLFRLARSAGMKRREFEEVVRRELSVLCLLDEDGEDGDGDE</sequence>
<feature type="compositionally biased region" description="Low complexity" evidence="1">
    <location>
        <begin position="354"/>
        <end position="367"/>
    </location>
</feature>
<feature type="compositionally biased region" description="Low complexity" evidence="1">
    <location>
        <begin position="459"/>
        <end position="468"/>
    </location>
</feature>
<evidence type="ECO:0000256" key="1">
    <source>
        <dbReference type="SAM" id="MobiDB-lite"/>
    </source>
</evidence>
<dbReference type="AlphaFoldDB" id="A0A3M6X6R2"/>
<dbReference type="Proteomes" id="UP000281245">
    <property type="component" value="Unassembled WGS sequence"/>
</dbReference>
<feature type="compositionally biased region" description="Polar residues" evidence="1">
    <location>
        <begin position="481"/>
        <end position="497"/>
    </location>
</feature>
<feature type="region of interest" description="Disordered" evidence="1">
    <location>
        <begin position="419"/>
        <end position="499"/>
    </location>
</feature>
<accession>A0A3M6X6R2</accession>
<feature type="region of interest" description="Disordered" evidence="1">
    <location>
        <begin position="292"/>
        <end position="367"/>
    </location>
</feature>